<dbReference type="EMBL" id="UINC01028569">
    <property type="protein sequence ID" value="SVB09775.1"/>
    <property type="molecule type" value="Genomic_DNA"/>
</dbReference>
<sequence>MKKQLIFIIFFTLCFSHWVQADRVKDLTSVAGVRSNQLVGYGLVVGLGGTGDRDKISFTAQSLKTVLDRLGVDVDGPISNYDLYQQGVATLAYDKTKLDNVASVIVTATLPPFAKPGQTLDVNVAAIGLASSLRGGNLILTELRGTDGQIYALAQGGLTVSGVEVSAAGSEITIGVPTAGRIPGGAIIEREVISSFDRSDFVVINTNQADFTTTSAIAEVINENFGAGTARSIDATSVAVKAPLDISDRVDFVAMIENLEVTPGEPKARVVVNSRTGTVVISRTVRVTATAVTHGQLTVKVSATNEVSQPNAGLLGGGVGETVPVTNTEITIEEEVRPMFVFQPGVNLRDIVDAVNQVGATPSSLIAILDALKSSGSLRAELIVI</sequence>
<evidence type="ECO:0000256" key="3">
    <source>
        <dbReference type="ARBA" id="ARBA00022729"/>
    </source>
</evidence>
<dbReference type="Pfam" id="PF02119">
    <property type="entry name" value="FlgI"/>
    <property type="match status" value="1"/>
</dbReference>
<dbReference type="PANTHER" id="PTHR30381">
    <property type="entry name" value="FLAGELLAR P-RING PERIPLASMIC PROTEIN FLGI"/>
    <property type="match status" value="1"/>
</dbReference>
<proteinExistence type="inferred from homology"/>
<keyword evidence="3" id="KW-0732">Signal</keyword>
<dbReference type="InterPro" id="IPR001782">
    <property type="entry name" value="Flag_FlgI"/>
</dbReference>
<organism evidence="4">
    <name type="scientific">marine metagenome</name>
    <dbReference type="NCBI Taxonomy" id="408172"/>
    <lineage>
        <taxon>unclassified sequences</taxon>
        <taxon>metagenomes</taxon>
        <taxon>ecological metagenomes</taxon>
    </lineage>
</organism>
<name>A0A382B7L3_9ZZZZ</name>
<dbReference type="PANTHER" id="PTHR30381:SF0">
    <property type="entry name" value="FLAGELLAR P-RING PROTEIN"/>
    <property type="match status" value="1"/>
</dbReference>
<dbReference type="AlphaFoldDB" id="A0A382B7L3"/>
<dbReference type="GO" id="GO:0030288">
    <property type="term" value="C:outer membrane-bounded periplasmic space"/>
    <property type="evidence" value="ECO:0007669"/>
    <property type="project" value="InterPro"/>
</dbReference>
<dbReference type="GO" id="GO:0005198">
    <property type="term" value="F:structural molecule activity"/>
    <property type="evidence" value="ECO:0007669"/>
    <property type="project" value="InterPro"/>
</dbReference>
<protein>
    <recommendedName>
        <fullName evidence="5">Flagellar P-ring protein</fullName>
    </recommendedName>
</protein>
<evidence type="ECO:0000313" key="4">
    <source>
        <dbReference type="EMBL" id="SVB09775.1"/>
    </source>
</evidence>
<dbReference type="GO" id="GO:0009428">
    <property type="term" value="C:bacterial-type flagellum basal body, distal rod, P ring"/>
    <property type="evidence" value="ECO:0007669"/>
    <property type="project" value="InterPro"/>
</dbReference>
<gene>
    <name evidence="4" type="ORF">METZ01_LOCUS162629</name>
</gene>
<accession>A0A382B7L3</accession>
<dbReference type="NCBIfam" id="NF003676">
    <property type="entry name" value="PRK05303.1"/>
    <property type="match status" value="1"/>
</dbReference>
<evidence type="ECO:0008006" key="5">
    <source>
        <dbReference type="Google" id="ProtNLM"/>
    </source>
</evidence>
<dbReference type="HAMAP" id="MF_00416">
    <property type="entry name" value="FlgI"/>
    <property type="match status" value="1"/>
</dbReference>
<reference evidence="4" key="1">
    <citation type="submission" date="2018-05" db="EMBL/GenBank/DDBJ databases">
        <authorList>
            <person name="Lanie J.A."/>
            <person name="Ng W.-L."/>
            <person name="Kazmierczak K.M."/>
            <person name="Andrzejewski T.M."/>
            <person name="Davidsen T.M."/>
            <person name="Wayne K.J."/>
            <person name="Tettelin H."/>
            <person name="Glass J.I."/>
            <person name="Rusch D."/>
            <person name="Podicherti R."/>
            <person name="Tsui H.-C.T."/>
            <person name="Winkler M.E."/>
        </authorList>
    </citation>
    <scope>NUCLEOTIDE SEQUENCE</scope>
</reference>
<evidence type="ECO:0000256" key="2">
    <source>
        <dbReference type="ARBA" id="ARBA00004117"/>
    </source>
</evidence>
<comment type="subcellular location">
    <subcellularLocation>
        <location evidence="2">Bacterial flagellum basal body</location>
    </subcellularLocation>
</comment>
<evidence type="ECO:0000256" key="1">
    <source>
        <dbReference type="ARBA" id="ARBA00002591"/>
    </source>
</evidence>
<dbReference type="PRINTS" id="PR01010">
    <property type="entry name" value="FLGPRINGFLGI"/>
</dbReference>
<dbReference type="GO" id="GO:0071973">
    <property type="term" value="P:bacterial-type flagellum-dependent cell motility"/>
    <property type="evidence" value="ECO:0007669"/>
    <property type="project" value="InterPro"/>
</dbReference>
<comment type="function">
    <text evidence="1">Assembles around the rod to form the L-ring and probably protects the motor/basal body from shearing forces during rotation.</text>
</comment>